<dbReference type="Pfam" id="PF10604">
    <property type="entry name" value="Polyketide_cyc2"/>
    <property type="match status" value="1"/>
</dbReference>
<accession>L9YP91</accession>
<reference evidence="2 3" key="1">
    <citation type="journal article" date="2014" name="PLoS Genet.">
        <title>Phylogenetically driven sequencing of extremely halophilic archaea reveals strategies for static and dynamic osmo-response.</title>
        <authorList>
            <person name="Becker E.A."/>
            <person name="Seitzer P.M."/>
            <person name="Tritt A."/>
            <person name="Larsen D."/>
            <person name="Krusor M."/>
            <person name="Yao A.I."/>
            <person name="Wu D."/>
            <person name="Madern D."/>
            <person name="Eisen J.A."/>
            <person name="Darling A.E."/>
            <person name="Facciotti M.T."/>
        </authorList>
    </citation>
    <scope>NUCLEOTIDE SEQUENCE [LARGE SCALE GENOMIC DNA]</scope>
    <source>
        <strain evidence="2 3">DSM 3751</strain>
    </source>
</reference>
<dbReference type="Gene3D" id="3.30.530.20">
    <property type="match status" value="1"/>
</dbReference>
<feature type="region of interest" description="Disordered" evidence="1">
    <location>
        <begin position="1"/>
        <end position="28"/>
    </location>
</feature>
<dbReference type="PATRIC" id="fig|1227495.3.peg.2760"/>
<evidence type="ECO:0000313" key="3">
    <source>
        <dbReference type="Proteomes" id="UP000011618"/>
    </source>
</evidence>
<gene>
    <name evidence="2" type="ORF">C487_13834</name>
</gene>
<dbReference type="CDD" id="cd07812">
    <property type="entry name" value="SRPBCC"/>
    <property type="match status" value="1"/>
</dbReference>
<dbReference type="SUPFAM" id="SSF55961">
    <property type="entry name" value="Bet v1-like"/>
    <property type="match status" value="1"/>
</dbReference>
<dbReference type="InterPro" id="IPR023393">
    <property type="entry name" value="START-like_dom_sf"/>
</dbReference>
<sequence>MIDAGRRRSRTSAAGDEATPVDSEREYDNPYFRTRRTTGVDRILLSTLAHRSPEEVFPYVRSFTDYPRYTEHLKAVRVDGNGDAGSVYDLELAWWKLSYTARSRVTDVSAPRSLTWRLVNDIDARGEWRVEPEPESAPSDAETASRIYFEAMYDPHSADTNAISLPRFVSLDWVVEKVQPKLLGEARAVVERLVADIEGRQRDVELTVHEMP</sequence>
<comment type="caution">
    <text evidence="2">The sequence shown here is derived from an EMBL/GenBank/DDBJ whole genome shotgun (WGS) entry which is preliminary data.</text>
</comment>
<evidence type="ECO:0000256" key="1">
    <source>
        <dbReference type="SAM" id="MobiDB-lite"/>
    </source>
</evidence>
<protein>
    <submittedName>
        <fullName evidence="2">Polyketide cyclase/dehydrase</fullName>
    </submittedName>
</protein>
<dbReference type="EMBL" id="AOII01000084">
    <property type="protein sequence ID" value="ELY74743.1"/>
    <property type="molecule type" value="Genomic_DNA"/>
</dbReference>
<dbReference type="AlphaFoldDB" id="L9YP91"/>
<organism evidence="2 3">
    <name type="scientific">Natrinema pallidum DSM 3751</name>
    <dbReference type="NCBI Taxonomy" id="1227495"/>
    <lineage>
        <taxon>Archaea</taxon>
        <taxon>Methanobacteriati</taxon>
        <taxon>Methanobacteriota</taxon>
        <taxon>Stenosarchaea group</taxon>
        <taxon>Halobacteria</taxon>
        <taxon>Halobacteriales</taxon>
        <taxon>Natrialbaceae</taxon>
        <taxon>Natrinema</taxon>
    </lineage>
</organism>
<evidence type="ECO:0000313" key="2">
    <source>
        <dbReference type="EMBL" id="ELY74743.1"/>
    </source>
</evidence>
<dbReference type="InterPro" id="IPR019587">
    <property type="entry name" value="Polyketide_cyclase/dehydratase"/>
</dbReference>
<dbReference type="eggNOG" id="arCOG02899">
    <property type="taxonomic scope" value="Archaea"/>
</dbReference>
<name>L9YP91_9EURY</name>
<dbReference type="Proteomes" id="UP000011618">
    <property type="component" value="Unassembled WGS sequence"/>
</dbReference>
<proteinExistence type="predicted"/>